<keyword evidence="2" id="KW-0472">Membrane</keyword>
<proteinExistence type="predicted"/>
<dbReference type="EMBL" id="SPLM01000038">
    <property type="protein sequence ID" value="TMW64966.1"/>
    <property type="molecule type" value="Genomic_DNA"/>
</dbReference>
<evidence type="ECO:0000313" key="5">
    <source>
        <dbReference type="Proteomes" id="UP000794436"/>
    </source>
</evidence>
<keyword evidence="5" id="KW-1185">Reference proteome</keyword>
<gene>
    <name evidence="4" type="ORF">Poli38472_009133</name>
</gene>
<sequence>MAMAARRRLALLEPTGEVFVNGLAFSYEDVFPGDVDMSFAQYMTAEEFQKAITKINDALQDHWPCLPCTSFAYGCCVCTLGLSFYCATAQVHEAETRVNMQIRRINDQANFKSRQIEWQLVRKWYRRASHIEISIANEAPVPKLPPSQAKPAVNLQVLPMPATEVIDGRVV</sequence>
<dbReference type="OrthoDB" id="58259at2759"/>
<dbReference type="Pfam" id="PF10256">
    <property type="entry name" value="Erf4"/>
    <property type="match status" value="1"/>
</dbReference>
<organism evidence="4 5">
    <name type="scientific">Pythium oligandrum</name>
    <name type="common">Mycoparasitic fungus</name>
    <dbReference type="NCBI Taxonomy" id="41045"/>
    <lineage>
        <taxon>Eukaryota</taxon>
        <taxon>Sar</taxon>
        <taxon>Stramenopiles</taxon>
        <taxon>Oomycota</taxon>
        <taxon>Peronosporomycetes</taxon>
        <taxon>Pythiales</taxon>
        <taxon>Pythiaceae</taxon>
        <taxon>Pythium</taxon>
    </lineage>
</organism>
<feature type="domain" description="Golgin subfamily A member 7/ERF4" evidence="3">
    <location>
        <begin position="24"/>
        <end position="118"/>
    </location>
</feature>
<dbReference type="Proteomes" id="UP000794436">
    <property type="component" value="Unassembled WGS sequence"/>
</dbReference>
<reference evidence="4" key="1">
    <citation type="submission" date="2019-03" db="EMBL/GenBank/DDBJ databases">
        <title>Long read genome sequence of the mycoparasitic Pythium oligandrum ATCC 38472 isolated from sugarbeet rhizosphere.</title>
        <authorList>
            <person name="Gaulin E."/>
        </authorList>
    </citation>
    <scope>NUCLEOTIDE SEQUENCE</scope>
    <source>
        <strain evidence="4">ATCC 38472_TT</strain>
    </source>
</reference>
<dbReference type="InterPro" id="IPR019383">
    <property type="entry name" value="Golgin_A_7/ERF4"/>
</dbReference>
<comment type="subcellular location">
    <subcellularLocation>
        <location evidence="1">Membrane</location>
    </subcellularLocation>
</comment>
<dbReference type="GO" id="GO:0016020">
    <property type="term" value="C:membrane"/>
    <property type="evidence" value="ECO:0007669"/>
    <property type="project" value="UniProtKB-SubCell"/>
</dbReference>
<comment type="caution">
    <text evidence="4">The sequence shown here is derived from an EMBL/GenBank/DDBJ whole genome shotgun (WGS) entry which is preliminary data.</text>
</comment>
<name>A0A8K1FJI8_PYTOL</name>
<accession>A0A8K1FJI8</accession>
<evidence type="ECO:0000256" key="2">
    <source>
        <dbReference type="ARBA" id="ARBA00023136"/>
    </source>
</evidence>
<protein>
    <recommendedName>
        <fullName evidence="3">Golgin subfamily A member 7/ERF4 domain-containing protein</fullName>
    </recommendedName>
</protein>
<evidence type="ECO:0000313" key="4">
    <source>
        <dbReference type="EMBL" id="TMW64966.1"/>
    </source>
</evidence>
<dbReference type="AlphaFoldDB" id="A0A8K1FJI8"/>
<evidence type="ECO:0000256" key="1">
    <source>
        <dbReference type="ARBA" id="ARBA00004370"/>
    </source>
</evidence>
<evidence type="ECO:0000259" key="3">
    <source>
        <dbReference type="Pfam" id="PF10256"/>
    </source>
</evidence>